<reference evidence="2" key="1">
    <citation type="journal article" date="2004" name="Nature">
        <title>Genome duplication in the teleost fish Tetraodon nigroviridis reveals the early vertebrate proto-karyotype.</title>
        <authorList>
            <person name="Jaillon O."/>
            <person name="Aury J.-M."/>
            <person name="Brunet F."/>
            <person name="Petit J.-L."/>
            <person name="Stange-Thomann N."/>
            <person name="Mauceli E."/>
            <person name="Bouneau L."/>
            <person name="Fischer C."/>
            <person name="Ozouf-Costaz C."/>
            <person name="Bernot A."/>
            <person name="Nicaud S."/>
            <person name="Jaffe D."/>
            <person name="Fisher S."/>
            <person name="Lutfalla G."/>
            <person name="Dossat C."/>
            <person name="Segurens B."/>
            <person name="Dasilva C."/>
            <person name="Salanoubat M."/>
            <person name="Levy M."/>
            <person name="Boudet N."/>
            <person name="Castellano S."/>
            <person name="Anthouard V."/>
            <person name="Jubin C."/>
            <person name="Castelli V."/>
            <person name="Katinka M."/>
            <person name="Vacherie B."/>
            <person name="Biemont C."/>
            <person name="Skalli Z."/>
            <person name="Cattolico L."/>
            <person name="Poulain J."/>
            <person name="De Berardinis V."/>
            <person name="Cruaud C."/>
            <person name="Duprat S."/>
            <person name="Brottier P."/>
            <person name="Coutanceau J.-P."/>
            <person name="Gouzy J."/>
            <person name="Parra G."/>
            <person name="Lardier G."/>
            <person name="Chapple C."/>
            <person name="McKernan K.J."/>
            <person name="McEwan P."/>
            <person name="Bosak S."/>
            <person name="Kellis M."/>
            <person name="Volff J.-N."/>
            <person name="Guigo R."/>
            <person name="Zody M.C."/>
            <person name="Mesirov J."/>
            <person name="Lindblad-Toh K."/>
            <person name="Birren B."/>
            <person name="Nusbaum C."/>
            <person name="Kahn D."/>
            <person name="Robinson-Rechavi M."/>
            <person name="Laudet V."/>
            <person name="Schachter V."/>
            <person name="Quetier F."/>
            <person name="Saurin W."/>
            <person name="Scarpelli C."/>
            <person name="Wincker P."/>
            <person name="Lander E.S."/>
            <person name="Weissenbach J."/>
            <person name="Roest Crollius H."/>
        </authorList>
    </citation>
    <scope>NUCLEOTIDE SEQUENCE [LARGE SCALE GENOMIC DNA]</scope>
</reference>
<feature type="non-terminal residue" evidence="2">
    <location>
        <position position="1"/>
    </location>
</feature>
<evidence type="ECO:0000313" key="2">
    <source>
        <dbReference type="EMBL" id="CAF91469.1"/>
    </source>
</evidence>
<gene>
    <name evidence="2" type="ORF">GSTENG00006246001</name>
</gene>
<feature type="compositionally biased region" description="Basic and acidic residues" evidence="1">
    <location>
        <begin position="46"/>
        <end position="60"/>
    </location>
</feature>
<accession>Q4T6L3</accession>
<proteinExistence type="predicted"/>
<comment type="caution">
    <text evidence="2">The sequence shown here is derived from an EMBL/GenBank/DDBJ whole genome shotgun (WGS) entry which is preliminary data.</text>
</comment>
<feature type="compositionally biased region" description="Basic and acidic residues" evidence="1">
    <location>
        <begin position="1"/>
        <end position="16"/>
    </location>
</feature>
<organism evidence="2">
    <name type="scientific">Tetraodon nigroviridis</name>
    <name type="common">Spotted green pufferfish</name>
    <name type="synonym">Chelonodon nigroviridis</name>
    <dbReference type="NCBI Taxonomy" id="99883"/>
    <lineage>
        <taxon>Eukaryota</taxon>
        <taxon>Metazoa</taxon>
        <taxon>Chordata</taxon>
        <taxon>Craniata</taxon>
        <taxon>Vertebrata</taxon>
        <taxon>Euteleostomi</taxon>
        <taxon>Actinopterygii</taxon>
        <taxon>Neopterygii</taxon>
        <taxon>Teleostei</taxon>
        <taxon>Neoteleostei</taxon>
        <taxon>Acanthomorphata</taxon>
        <taxon>Eupercaria</taxon>
        <taxon>Tetraodontiformes</taxon>
        <taxon>Tetradontoidea</taxon>
        <taxon>Tetraodontidae</taxon>
        <taxon>Tetraodon</taxon>
    </lineage>
</organism>
<dbReference type="EMBL" id="CAAE01008714">
    <property type="protein sequence ID" value="CAF91469.1"/>
    <property type="molecule type" value="Genomic_DNA"/>
</dbReference>
<reference evidence="2" key="2">
    <citation type="submission" date="2004-02" db="EMBL/GenBank/DDBJ databases">
        <authorList>
            <consortium name="Genoscope"/>
            <consortium name="Whitehead Institute Centre for Genome Research"/>
        </authorList>
    </citation>
    <scope>NUCLEOTIDE SEQUENCE</scope>
</reference>
<dbReference type="KEGG" id="tng:GSTEN00006246G001"/>
<sequence length="60" mass="6797">MPKKSSEEAEWVDRDAAPSSEKMVKKGKKDKKGKESFFEELATETNPERSTEVKEPPGKQ</sequence>
<protein>
    <submittedName>
        <fullName evidence="2">(spotted green pufferfish) hypothetical protein</fullName>
    </submittedName>
</protein>
<feature type="region of interest" description="Disordered" evidence="1">
    <location>
        <begin position="1"/>
        <end position="60"/>
    </location>
</feature>
<evidence type="ECO:0000256" key="1">
    <source>
        <dbReference type="SAM" id="MobiDB-lite"/>
    </source>
</evidence>
<name>Q4T6L3_TETNG</name>
<dbReference type="AlphaFoldDB" id="Q4T6L3"/>